<proteinExistence type="predicted"/>
<evidence type="ECO:0008006" key="5">
    <source>
        <dbReference type="Google" id="ProtNLM"/>
    </source>
</evidence>
<organism evidence="3 4">
    <name type="scientific">Thiothrix caldifontis</name>
    <dbReference type="NCBI Taxonomy" id="525918"/>
    <lineage>
        <taxon>Bacteria</taxon>
        <taxon>Pseudomonadati</taxon>
        <taxon>Pseudomonadota</taxon>
        <taxon>Gammaproteobacteria</taxon>
        <taxon>Thiotrichales</taxon>
        <taxon>Thiotrichaceae</taxon>
        <taxon>Thiothrix</taxon>
    </lineage>
</organism>
<feature type="region of interest" description="Disordered" evidence="1">
    <location>
        <begin position="27"/>
        <end position="64"/>
    </location>
</feature>
<evidence type="ECO:0000313" key="3">
    <source>
        <dbReference type="EMBL" id="SDZ93288.1"/>
    </source>
</evidence>
<dbReference type="Proteomes" id="UP000199397">
    <property type="component" value="Unassembled WGS sequence"/>
</dbReference>
<gene>
    <name evidence="3" type="ORF">SAMN05660964_00553</name>
</gene>
<evidence type="ECO:0000256" key="1">
    <source>
        <dbReference type="SAM" id="MobiDB-lite"/>
    </source>
</evidence>
<accession>A0A1H3X448</accession>
<evidence type="ECO:0000313" key="4">
    <source>
        <dbReference type="Proteomes" id="UP000199397"/>
    </source>
</evidence>
<feature type="chain" id="PRO_5011541569" description="Lipoprotein" evidence="2">
    <location>
        <begin position="25"/>
        <end position="64"/>
    </location>
</feature>
<dbReference type="AlphaFoldDB" id="A0A1H3X448"/>
<keyword evidence="4" id="KW-1185">Reference proteome</keyword>
<reference evidence="3 4" key="1">
    <citation type="submission" date="2016-10" db="EMBL/GenBank/DDBJ databases">
        <authorList>
            <person name="de Groot N.N."/>
        </authorList>
    </citation>
    <scope>NUCLEOTIDE SEQUENCE [LARGE SCALE GENOMIC DNA]</scope>
    <source>
        <strain evidence="3 4">DSM 21228</strain>
    </source>
</reference>
<sequence>MTQYRVLIAALLAAFALTACGEKAAEAPKADAAAQTAPAADQTAPAQAAPAAPAADQAAPAAPK</sequence>
<dbReference type="EMBL" id="FNQP01000003">
    <property type="protein sequence ID" value="SDZ93288.1"/>
    <property type="molecule type" value="Genomic_DNA"/>
</dbReference>
<dbReference type="RefSeq" id="WP_093065183.1">
    <property type="nucleotide sequence ID" value="NZ_FNQP01000003.1"/>
</dbReference>
<protein>
    <recommendedName>
        <fullName evidence="5">Lipoprotein</fullName>
    </recommendedName>
</protein>
<feature type="signal peptide" evidence="2">
    <location>
        <begin position="1"/>
        <end position="24"/>
    </location>
</feature>
<name>A0A1H3X448_9GAMM</name>
<feature type="compositionally biased region" description="Low complexity" evidence="1">
    <location>
        <begin position="30"/>
        <end position="64"/>
    </location>
</feature>
<dbReference type="STRING" id="525918.SAMN05660964_00553"/>
<keyword evidence="2" id="KW-0732">Signal</keyword>
<evidence type="ECO:0000256" key="2">
    <source>
        <dbReference type="SAM" id="SignalP"/>
    </source>
</evidence>
<dbReference type="PROSITE" id="PS51257">
    <property type="entry name" value="PROKAR_LIPOPROTEIN"/>
    <property type="match status" value="1"/>
</dbReference>